<feature type="transmembrane region" description="Helical" evidence="6">
    <location>
        <begin position="144"/>
        <end position="162"/>
    </location>
</feature>
<dbReference type="Gene3D" id="1.10.357.140">
    <property type="entry name" value="UbiA prenyltransferase"/>
    <property type="match status" value="1"/>
</dbReference>
<dbReference type="Proteomes" id="UP000529946">
    <property type="component" value="Unassembled WGS sequence"/>
</dbReference>
<evidence type="ECO:0000256" key="3">
    <source>
        <dbReference type="ARBA" id="ARBA00022692"/>
    </source>
</evidence>
<dbReference type="GO" id="GO:0016765">
    <property type="term" value="F:transferase activity, transferring alkyl or aryl (other than methyl) groups"/>
    <property type="evidence" value="ECO:0007669"/>
    <property type="project" value="InterPro"/>
</dbReference>
<dbReference type="InterPro" id="IPR000537">
    <property type="entry name" value="UbiA_prenyltransferase"/>
</dbReference>
<dbReference type="AlphaFoldDB" id="A0A7W6JFE5"/>
<accession>A0A7W6JFE5</accession>
<dbReference type="GO" id="GO:0016020">
    <property type="term" value="C:membrane"/>
    <property type="evidence" value="ECO:0007669"/>
    <property type="project" value="UniProtKB-SubCell"/>
</dbReference>
<evidence type="ECO:0000256" key="6">
    <source>
        <dbReference type="SAM" id="Phobius"/>
    </source>
</evidence>
<protein>
    <submittedName>
        <fullName evidence="7">4-hydroxybenzoate polyprenyltransferase</fullName>
    </submittedName>
</protein>
<evidence type="ECO:0000256" key="2">
    <source>
        <dbReference type="ARBA" id="ARBA00022475"/>
    </source>
</evidence>
<feature type="transmembrane region" description="Helical" evidence="6">
    <location>
        <begin position="190"/>
        <end position="208"/>
    </location>
</feature>
<reference evidence="7 8" key="1">
    <citation type="submission" date="2020-08" db="EMBL/GenBank/DDBJ databases">
        <title>Genomic Encyclopedia of Type Strains, Phase IV (KMG-IV): sequencing the most valuable type-strain genomes for metagenomic binning, comparative biology and taxonomic classification.</title>
        <authorList>
            <person name="Goeker M."/>
        </authorList>
    </citation>
    <scope>NUCLEOTIDE SEQUENCE [LARGE SCALE GENOMIC DNA]</scope>
    <source>
        <strain evidence="7 8">DSM 23960</strain>
    </source>
</reference>
<feature type="transmembrane region" description="Helical" evidence="6">
    <location>
        <begin position="245"/>
        <end position="263"/>
    </location>
</feature>
<evidence type="ECO:0000256" key="4">
    <source>
        <dbReference type="ARBA" id="ARBA00022989"/>
    </source>
</evidence>
<feature type="transmembrane region" description="Helical" evidence="6">
    <location>
        <begin position="214"/>
        <end position="233"/>
    </location>
</feature>
<sequence>MTTHPFPAALNGLAGGAVHAVAANGLSPESLAVAGSITLIHASIGTMNDWVGRDTDRQTNPDKPLVRGTVTPGEALTASVLTAATGLAGAWATGAFAIGLAMLLAGAAYNLVLKGTLWSWAPYAVAIPSVAVWAFLAAGSTSPWIWLSYPVGAAMGVGLNLANTIPDIEGDAAVKAAGLAHRLGARRAQAAATALIAISGVAVGTLAFQTGQPSAGLAALAAGGAGAAIMTVQYSSGQRAALRRAWFACAFSAVGLAVCWAALLKGLVA</sequence>
<comment type="subcellular location">
    <subcellularLocation>
        <location evidence="1">Membrane</location>
        <topology evidence="1">Multi-pass membrane protein</topology>
    </subcellularLocation>
</comment>
<feature type="transmembrane region" description="Helical" evidence="6">
    <location>
        <begin position="90"/>
        <end position="113"/>
    </location>
</feature>
<dbReference type="InterPro" id="IPR050475">
    <property type="entry name" value="Prenyltransferase_related"/>
</dbReference>
<evidence type="ECO:0000256" key="5">
    <source>
        <dbReference type="ARBA" id="ARBA00023136"/>
    </source>
</evidence>
<dbReference type="RefSeq" id="WP_183204256.1">
    <property type="nucleotide sequence ID" value="NZ_BAAAER010000001.1"/>
</dbReference>
<proteinExistence type="predicted"/>
<evidence type="ECO:0000313" key="7">
    <source>
        <dbReference type="EMBL" id="MBB4083131.1"/>
    </source>
</evidence>
<gene>
    <name evidence="7" type="ORF">GGR12_001997</name>
</gene>
<comment type="caution">
    <text evidence="7">The sequence shown here is derived from an EMBL/GenBank/DDBJ whole genome shotgun (WGS) entry which is preliminary data.</text>
</comment>
<dbReference type="EMBL" id="JACIDM010000002">
    <property type="protein sequence ID" value="MBB4083131.1"/>
    <property type="molecule type" value="Genomic_DNA"/>
</dbReference>
<keyword evidence="8" id="KW-1185">Reference proteome</keyword>
<name>A0A7W6JFE5_9CAUL</name>
<dbReference type="Pfam" id="PF01040">
    <property type="entry name" value="UbiA"/>
    <property type="match status" value="1"/>
</dbReference>
<dbReference type="PANTHER" id="PTHR42723">
    <property type="entry name" value="CHLOROPHYLL SYNTHASE"/>
    <property type="match status" value="1"/>
</dbReference>
<keyword evidence="7" id="KW-0808">Transferase</keyword>
<dbReference type="InterPro" id="IPR044878">
    <property type="entry name" value="UbiA_sf"/>
</dbReference>
<evidence type="ECO:0000256" key="1">
    <source>
        <dbReference type="ARBA" id="ARBA00004141"/>
    </source>
</evidence>
<feature type="transmembrane region" description="Helical" evidence="6">
    <location>
        <begin position="120"/>
        <end position="138"/>
    </location>
</feature>
<organism evidence="7 8">
    <name type="scientific">Brevundimonas lenta</name>
    <dbReference type="NCBI Taxonomy" id="424796"/>
    <lineage>
        <taxon>Bacteria</taxon>
        <taxon>Pseudomonadati</taxon>
        <taxon>Pseudomonadota</taxon>
        <taxon>Alphaproteobacteria</taxon>
        <taxon>Caulobacterales</taxon>
        <taxon>Caulobacteraceae</taxon>
        <taxon>Brevundimonas</taxon>
    </lineage>
</organism>
<keyword evidence="5 6" id="KW-0472">Membrane</keyword>
<evidence type="ECO:0000313" key="8">
    <source>
        <dbReference type="Proteomes" id="UP000529946"/>
    </source>
</evidence>
<keyword evidence="2" id="KW-1003">Cell membrane</keyword>
<keyword evidence="4 6" id="KW-1133">Transmembrane helix</keyword>
<dbReference type="PANTHER" id="PTHR42723:SF1">
    <property type="entry name" value="CHLOROPHYLL SYNTHASE, CHLOROPLASTIC"/>
    <property type="match status" value="1"/>
</dbReference>
<keyword evidence="3 6" id="KW-0812">Transmembrane</keyword>